<organism evidence="9 10">
    <name type="scientific">Thalassolituus maritimus</name>
    <dbReference type="NCBI Taxonomy" id="484498"/>
    <lineage>
        <taxon>Bacteria</taxon>
        <taxon>Pseudomonadati</taxon>
        <taxon>Pseudomonadota</taxon>
        <taxon>Gammaproteobacteria</taxon>
        <taxon>Oceanospirillales</taxon>
        <taxon>Oceanospirillaceae</taxon>
        <taxon>Thalassolituus</taxon>
    </lineage>
</organism>
<feature type="transmembrane region" description="Helical" evidence="8">
    <location>
        <begin position="6"/>
        <end position="26"/>
    </location>
</feature>
<feature type="transmembrane region" description="Helical" evidence="8">
    <location>
        <begin position="105"/>
        <end position="123"/>
    </location>
</feature>
<evidence type="ECO:0000256" key="7">
    <source>
        <dbReference type="ARBA" id="ARBA00023136"/>
    </source>
</evidence>
<evidence type="ECO:0000256" key="2">
    <source>
        <dbReference type="ARBA" id="ARBA00010145"/>
    </source>
</evidence>
<name>A0ABQ0A1E8_9GAMM</name>
<reference evidence="9 10" key="1">
    <citation type="submission" date="2024-04" db="EMBL/GenBank/DDBJ databases">
        <title>Draft genome sequence of Thalassolituus maritimus NBRC 116585.</title>
        <authorList>
            <person name="Miyakawa T."/>
            <person name="Kusuya Y."/>
            <person name="Miura T."/>
        </authorList>
    </citation>
    <scope>NUCLEOTIDE SEQUENCE [LARGE SCALE GENOMIC DNA]</scope>
    <source>
        <strain evidence="9 10">5NW40-0001</strain>
    </source>
</reference>
<sequence>MYIDLLLQTFSITLPVILLVALGVFLKARGQIDDAFVATSSKLVFNVSLPVLMFMAIVTADMQVSEYLPLVGFSLGAALGAFVLTVVVARLGGFADAQYGAFVQSAFRSNLGIIGLALCITAYPEQGAILGALVLAVVTPLYNLLSVWVLSSGQDDISWSKQLRLTMTNPLIVAIALAALVRVASPELPNVLLSTGDILAGLTLPLALVGIGASLTLSRSVLMNTPVVLAVFMKLVVLPSVVVAAAVWGGFRGVELMTLALMFASPTAAAAFVMARAMNSDSRLTADVIALSTLGSGLTVTTIIYVINLIGLV</sequence>
<comment type="subcellular location">
    <subcellularLocation>
        <location evidence="1">Cell membrane</location>
        <topology evidence="1">Multi-pass membrane protein</topology>
    </subcellularLocation>
</comment>
<dbReference type="PANTHER" id="PTHR36838">
    <property type="entry name" value="AUXIN EFFLUX CARRIER FAMILY PROTEIN"/>
    <property type="match status" value="1"/>
</dbReference>
<dbReference type="RefSeq" id="WP_353295435.1">
    <property type="nucleotide sequence ID" value="NZ_BAABWH010000006.1"/>
</dbReference>
<evidence type="ECO:0000256" key="8">
    <source>
        <dbReference type="SAM" id="Phobius"/>
    </source>
</evidence>
<feature type="transmembrane region" description="Helical" evidence="8">
    <location>
        <begin position="35"/>
        <end position="58"/>
    </location>
</feature>
<keyword evidence="3" id="KW-0813">Transport</keyword>
<evidence type="ECO:0000313" key="9">
    <source>
        <dbReference type="EMBL" id="GAA6146228.1"/>
    </source>
</evidence>
<keyword evidence="5 8" id="KW-0812">Transmembrane</keyword>
<keyword evidence="4" id="KW-1003">Cell membrane</keyword>
<evidence type="ECO:0000256" key="4">
    <source>
        <dbReference type="ARBA" id="ARBA00022475"/>
    </source>
</evidence>
<evidence type="ECO:0000256" key="6">
    <source>
        <dbReference type="ARBA" id="ARBA00022989"/>
    </source>
</evidence>
<dbReference type="Pfam" id="PF03547">
    <property type="entry name" value="Mem_trans"/>
    <property type="match status" value="1"/>
</dbReference>
<evidence type="ECO:0000313" key="10">
    <source>
        <dbReference type="Proteomes" id="UP001481413"/>
    </source>
</evidence>
<keyword evidence="10" id="KW-1185">Reference proteome</keyword>
<dbReference type="InterPro" id="IPR038770">
    <property type="entry name" value="Na+/solute_symporter_sf"/>
</dbReference>
<evidence type="ECO:0000256" key="3">
    <source>
        <dbReference type="ARBA" id="ARBA00022448"/>
    </source>
</evidence>
<dbReference type="PANTHER" id="PTHR36838:SF4">
    <property type="entry name" value="AUXIN EFFLUX CARRIER FAMILY PROTEIN"/>
    <property type="match status" value="1"/>
</dbReference>
<comment type="similarity">
    <text evidence="2">Belongs to the auxin efflux carrier (TC 2.A.69) family.</text>
</comment>
<keyword evidence="6 8" id="KW-1133">Transmembrane helix</keyword>
<evidence type="ECO:0000256" key="1">
    <source>
        <dbReference type="ARBA" id="ARBA00004651"/>
    </source>
</evidence>
<feature type="transmembrane region" description="Helical" evidence="8">
    <location>
        <begin position="227"/>
        <end position="251"/>
    </location>
</feature>
<dbReference type="Gene3D" id="1.20.1530.20">
    <property type="match status" value="1"/>
</dbReference>
<proteinExistence type="inferred from homology"/>
<feature type="transmembrane region" description="Helical" evidence="8">
    <location>
        <begin position="129"/>
        <end position="151"/>
    </location>
</feature>
<dbReference type="EMBL" id="BAABWH010000006">
    <property type="protein sequence ID" value="GAA6146228.1"/>
    <property type="molecule type" value="Genomic_DNA"/>
</dbReference>
<keyword evidence="7 8" id="KW-0472">Membrane</keyword>
<dbReference type="InterPro" id="IPR004776">
    <property type="entry name" value="Mem_transp_PIN-like"/>
</dbReference>
<feature type="transmembrane region" description="Helical" evidence="8">
    <location>
        <begin position="163"/>
        <end position="185"/>
    </location>
</feature>
<comment type="caution">
    <text evidence="9">The sequence shown here is derived from an EMBL/GenBank/DDBJ whole genome shotgun (WGS) entry which is preliminary data.</text>
</comment>
<feature type="transmembrane region" description="Helical" evidence="8">
    <location>
        <begin position="288"/>
        <end position="310"/>
    </location>
</feature>
<evidence type="ECO:0000256" key="5">
    <source>
        <dbReference type="ARBA" id="ARBA00022692"/>
    </source>
</evidence>
<accession>A0ABQ0A1E8</accession>
<feature type="transmembrane region" description="Helical" evidence="8">
    <location>
        <begin position="70"/>
        <end position="93"/>
    </location>
</feature>
<protein>
    <submittedName>
        <fullName evidence="9">AEC family transporter</fullName>
    </submittedName>
</protein>
<dbReference type="Proteomes" id="UP001481413">
    <property type="component" value="Unassembled WGS sequence"/>
</dbReference>
<feature type="transmembrane region" description="Helical" evidence="8">
    <location>
        <begin position="191"/>
        <end position="215"/>
    </location>
</feature>
<feature type="transmembrane region" description="Helical" evidence="8">
    <location>
        <begin position="257"/>
        <end position="276"/>
    </location>
</feature>
<gene>
    <name evidence="9" type="ORF">NBRC116585_23460</name>
</gene>